<feature type="transmembrane region" description="Helical" evidence="8">
    <location>
        <begin position="94"/>
        <end position="117"/>
    </location>
</feature>
<feature type="transmembrane region" description="Helical" evidence="8">
    <location>
        <begin position="223"/>
        <end position="245"/>
    </location>
</feature>
<evidence type="ECO:0000256" key="3">
    <source>
        <dbReference type="ARBA" id="ARBA00022448"/>
    </source>
</evidence>
<evidence type="ECO:0000256" key="2">
    <source>
        <dbReference type="ARBA" id="ARBA00010145"/>
    </source>
</evidence>
<proteinExistence type="inferred from homology"/>
<dbReference type="RefSeq" id="WP_187721698.1">
    <property type="nucleotide sequence ID" value="NZ_BAABBL010000002.1"/>
</dbReference>
<evidence type="ECO:0000313" key="10">
    <source>
        <dbReference type="Proteomes" id="UP000516117"/>
    </source>
</evidence>
<keyword evidence="3" id="KW-0813">Transport</keyword>
<accession>A0A7H0H7T2</accession>
<dbReference type="GO" id="GO:0005886">
    <property type="term" value="C:plasma membrane"/>
    <property type="evidence" value="ECO:0007669"/>
    <property type="project" value="UniProtKB-SubCell"/>
</dbReference>
<dbReference type="InterPro" id="IPR004776">
    <property type="entry name" value="Mem_transp_PIN-like"/>
</dbReference>
<dbReference type="PANTHER" id="PTHR36838:SF1">
    <property type="entry name" value="SLR1864 PROTEIN"/>
    <property type="match status" value="1"/>
</dbReference>
<feature type="transmembrane region" description="Helical" evidence="8">
    <location>
        <begin position="283"/>
        <end position="302"/>
    </location>
</feature>
<name>A0A7H0H7T2_9ACTN</name>
<feature type="transmembrane region" description="Helical" evidence="8">
    <location>
        <begin position="34"/>
        <end position="53"/>
    </location>
</feature>
<dbReference type="Gene3D" id="1.20.1530.20">
    <property type="match status" value="1"/>
</dbReference>
<keyword evidence="5 8" id="KW-0812">Transmembrane</keyword>
<evidence type="ECO:0000256" key="5">
    <source>
        <dbReference type="ARBA" id="ARBA00022692"/>
    </source>
</evidence>
<evidence type="ECO:0000256" key="1">
    <source>
        <dbReference type="ARBA" id="ARBA00004651"/>
    </source>
</evidence>
<feature type="transmembrane region" description="Helical" evidence="8">
    <location>
        <begin position="155"/>
        <end position="178"/>
    </location>
</feature>
<dbReference type="AlphaFoldDB" id="A0A7H0H7T2"/>
<dbReference type="Pfam" id="PF03547">
    <property type="entry name" value="Mem_trans"/>
    <property type="match status" value="1"/>
</dbReference>
<keyword evidence="7 8" id="KW-0472">Membrane</keyword>
<evidence type="ECO:0000256" key="4">
    <source>
        <dbReference type="ARBA" id="ARBA00022475"/>
    </source>
</evidence>
<feature type="transmembrane region" description="Helical" evidence="8">
    <location>
        <begin position="184"/>
        <end position="203"/>
    </location>
</feature>
<evidence type="ECO:0000256" key="8">
    <source>
        <dbReference type="SAM" id="Phobius"/>
    </source>
</evidence>
<evidence type="ECO:0000256" key="7">
    <source>
        <dbReference type="ARBA" id="ARBA00023136"/>
    </source>
</evidence>
<feature type="transmembrane region" description="Helical" evidence="8">
    <location>
        <begin position="59"/>
        <end position="82"/>
    </location>
</feature>
<sequence length="303" mass="31141">MVAALQGFTTLAIVIGVGWLLARTRVADRAAQKALGDVAFFAGQPALVLIAVADADLDLLIGPHVAAFGVACILCGLAFATLQRRLLGASRAEAAVGYLATSYVNAGNLGIPVAAFALGDPAWAAPAMLLQVLILQPSAVAVLESSPSGRGRSVVASFATHPLVLAGAAGLLLNLTGWRPPSLLWAPIETIGALAIPAMLLAFGMSLFDNRMPPLHRLPRETLAAIATKSLLVPAVAWGLGLALGLDGLPLRAAVILAALPTAQIVFVHSLRYQVATPLVQATTLWSTVFSVPVILLATLVVG</sequence>
<comment type="subcellular location">
    <subcellularLocation>
        <location evidence="1">Cell membrane</location>
        <topology evidence="1">Multi-pass membrane protein</topology>
    </subcellularLocation>
</comment>
<organism evidence="9 10">
    <name type="scientific">Tessaracoccus defluvii</name>
    <dbReference type="NCBI Taxonomy" id="1285901"/>
    <lineage>
        <taxon>Bacteria</taxon>
        <taxon>Bacillati</taxon>
        <taxon>Actinomycetota</taxon>
        <taxon>Actinomycetes</taxon>
        <taxon>Propionibacteriales</taxon>
        <taxon>Propionibacteriaceae</taxon>
        <taxon>Tessaracoccus</taxon>
    </lineage>
</organism>
<gene>
    <name evidence="9" type="ORF">H9L22_04085</name>
</gene>
<feature type="transmembrane region" description="Helical" evidence="8">
    <location>
        <begin position="251"/>
        <end position="271"/>
    </location>
</feature>
<evidence type="ECO:0000256" key="6">
    <source>
        <dbReference type="ARBA" id="ARBA00022989"/>
    </source>
</evidence>
<evidence type="ECO:0000313" key="9">
    <source>
        <dbReference type="EMBL" id="QNP56598.1"/>
    </source>
</evidence>
<dbReference type="KEGG" id="tdf:H9L22_04085"/>
<keyword evidence="10" id="KW-1185">Reference proteome</keyword>
<keyword evidence="6 8" id="KW-1133">Transmembrane helix</keyword>
<protein>
    <submittedName>
        <fullName evidence="9">AEC family transporter</fullName>
    </submittedName>
</protein>
<dbReference type="EMBL" id="CP060789">
    <property type="protein sequence ID" value="QNP56598.1"/>
    <property type="molecule type" value="Genomic_DNA"/>
</dbReference>
<dbReference type="InterPro" id="IPR038770">
    <property type="entry name" value="Na+/solute_symporter_sf"/>
</dbReference>
<reference evidence="9 10" key="1">
    <citation type="submission" date="2020-08" db="EMBL/GenBank/DDBJ databases">
        <title>Genome sequence of Tessaracoccus defluvii JCM 17540T.</title>
        <authorList>
            <person name="Hyun D.-W."/>
            <person name="Bae J.-W."/>
        </authorList>
    </citation>
    <scope>NUCLEOTIDE SEQUENCE [LARGE SCALE GENOMIC DNA]</scope>
    <source>
        <strain evidence="9 10">JCM 17540</strain>
    </source>
</reference>
<dbReference type="GO" id="GO:0055085">
    <property type="term" value="P:transmembrane transport"/>
    <property type="evidence" value="ECO:0007669"/>
    <property type="project" value="InterPro"/>
</dbReference>
<comment type="similarity">
    <text evidence="2">Belongs to the auxin efflux carrier (TC 2.A.69) family.</text>
</comment>
<dbReference type="PANTHER" id="PTHR36838">
    <property type="entry name" value="AUXIN EFFLUX CARRIER FAMILY PROTEIN"/>
    <property type="match status" value="1"/>
</dbReference>
<keyword evidence="4" id="KW-1003">Cell membrane</keyword>
<feature type="transmembrane region" description="Helical" evidence="8">
    <location>
        <begin position="6"/>
        <end position="22"/>
    </location>
</feature>
<dbReference type="Proteomes" id="UP000516117">
    <property type="component" value="Chromosome"/>
</dbReference>